<dbReference type="InterPro" id="IPR024229">
    <property type="entry name" value="DUF3781"/>
</dbReference>
<gene>
    <name evidence="1" type="ORF">KUA55_15065</name>
</gene>
<dbReference type="Proteomes" id="UP000774130">
    <property type="component" value="Unassembled WGS sequence"/>
</dbReference>
<organism evidence="1 2">
    <name type="scientific">Enterococcus alishanensis</name>
    <dbReference type="NCBI Taxonomy" id="1303817"/>
    <lineage>
        <taxon>Bacteria</taxon>
        <taxon>Bacillati</taxon>
        <taxon>Bacillota</taxon>
        <taxon>Bacilli</taxon>
        <taxon>Lactobacillales</taxon>
        <taxon>Enterococcaceae</taxon>
        <taxon>Enterococcus</taxon>
    </lineage>
</organism>
<evidence type="ECO:0000313" key="1">
    <source>
        <dbReference type="EMBL" id="MBV7392000.1"/>
    </source>
</evidence>
<sequence length="81" mass="9448">MKTKILTSLCYTELVYQRINKKLQLQLTPPEIETFIYQTIAKPDSIIEKKGKNFYISNSTLKVRVTVNSHNYRVITADKLL</sequence>
<keyword evidence="2" id="KW-1185">Reference proteome</keyword>
<dbReference type="RefSeq" id="WP_218327213.1">
    <property type="nucleotide sequence ID" value="NZ_JAHUZB010000007.1"/>
</dbReference>
<dbReference type="Pfam" id="PF12636">
    <property type="entry name" value="DUF3781"/>
    <property type="match status" value="1"/>
</dbReference>
<name>A0ABS6TGE0_9ENTE</name>
<accession>A0ABS6TGE0</accession>
<reference evidence="1 2" key="1">
    <citation type="submission" date="2021-06" db="EMBL/GenBank/DDBJ databases">
        <title>Enterococcus alishanensis sp. nov., a novel lactic acid bacterium isolated from fresh coffee beans.</title>
        <authorList>
            <person name="Chen Y.-S."/>
        </authorList>
    </citation>
    <scope>NUCLEOTIDE SEQUENCE [LARGE SCALE GENOMIC DNA]</scope>
    <source>
        <strain evidence="1 2">ALS3</strain>
    </source>
</reference>
<dbReference type="EMBL" id="JAHUZB010000007">
    <property type="protein sequence ID" value="MBV7392000.1"/>
    <property type="molecule type" value="Genomic_DNA"/>
</dbReference>
<protein>
    <submittedName>
        <fullName evidence="1">DUF3781 domain-containing protein</fullName>
    </submittedName>
</protein>
<evidence type="ECO:0000313" key="2">
    <source>
        <dbReference type="Proteomes" id="UP000774130"/>
    </source>
</evidence>
<comment type="caution">
    <text evidence="1">The sequence shown here is derived from an EMBL/GenBank/DDBJ whole genome shotgun (WGS) entry which is preliminary data.</text>
</comment>
<proteinExistence type="predicted"/>